<reference evidence="1" key="1">
    <citation type="submission" date="2021-03" db="EMBL/GenBank/DDBJ databases">
        <authorList>
            <consortium name="DOE Joint Genome Institute"/>
            <person name="Ahrendt S."/>
            <person name="Looney B.P."/>
            <person name="Miyauchi S."/>
            <person name="Morin E."/>
            <person name="Drula E."/>
            <person name="Courty P.E."/>
            <person name="Chicoki N."/>
            <person name="Fauchery L."/>
            <person name="Kohler A."/>
            <person name="Kuo A."/>
            <person name="Labutti K."/>
            <person name="Pangilinan J."/>
            <person name="Lipzen A."/>
            <person name="Riley R."/>
            <person name="Andreopoulos W."/>
            <person name="He G."/>
            <person name="Johnson J."/>
            <person name="Barry K.W."/>
            <person name="Grigoriev I.V."/>
            <person name="Nagy L."/>
            <person name="Hibbett D."/>
            <person name="Henrissat B."/>
            <person name="Matheny P.B."/>
            <person name="Labbe J."/>
            <person name="Martin F."/>
        </authorList>
    </citation>
    <scope>NUCLEOTIDE SEQUENCE</scope>
    <source>
        <strain evidence="1">HHB10654</strain>
    </source>
</reference>
<organism evidence="1 2">
    <name type="scientific">Artomyces pyxidatus</name>
    <dbReference type="NCBI Taxonomy" id="48021"/>
    <lineage>
        <taxon>Eukaryota</taxon>
        <taxon>Fungi</taxon>
        <taxon>Dikarya</taxon>
        <taxon>Basidiomycota</taxon>
        <taxon>Agaricomycotina</taxon>
        <taxon>Agaricomycetes</taxon>
        <taxon>Russulales</taxon>
        <taxon>Auriscalpiaceae</taxon>
        <taxon>Artomyces</taxon>
    </lineage>
</organism>
<keyword evidence="2" id="KW-1185">Reference proteome</keyword>
<name>A0ACB8T3A3_9AGAM</name>
<evidence type="ECO:0000313" key="1">
    <source>
        <dbReference type="EMBL" id="KAI0062988.1"/>
    </source>
</evidence>
<gene>
    <name evidence="1" type="ORF">BV25DRAFT_1825061</name>
</gene>
<proteinExistence type="predicted"/>
<comment type="caution">
    <text evidence="1">The sequence shown here is derived from an EMBL/GenBank/DDBJ whole genome shotgun (WGS) entry which is preliminary data.</text>
</comment>
<accession>A0ACB8T3A3</accession>
<sequence length="245" mass="25914">MASKVVIVGGHGKVALRLATLLAPTHAVTSLIRTHDHIPDIAAASPSINPLVLSLEAASVADLAEVFTGAEVVVFSAGAGGKGGAERTRQVDFEGAVKVFDAIEAVTGAKPRLLLVSAIDVRNPDKIPPHYTEEDLEYSRRMWETIGTYMHYKYEADKELARRTAFKWTILRPTGLADTPGTGRGTIGKTHIKPSISRDDVALVLQLLVGRPDAAGLAIDLSGGDVPVAEGLNAFIGKGETDFLG</sequence>
<dbReference type="Proteomes" id="UP000814140">
    <property type="component" value="Unassembled WGS sequence"/>
</dbReference>
<evidence type="ECO:0000313" key="2">
    <source>
        <dbReference type="Proteomes" id="UP000814140"/>
    </source>
</evidence>
<reference evidence="1" key="2">
    <citation type="journal article" date="2022" name="New Phytol.">
        <title>Evolutionary transition to the ectomycorrhizal habit in the genomes of a hyperdiverse lineage of mushroom-forming fungi.</title>
        <authorList>
            <person name="Looney B."/>
            <person name="Miyauchi S."/>
            <person name="Morin E."/>
            <person name="Drula E."/>
            <person name="Courty P.E."/>
            <person name="Kohler A."/>
            <person name="Kuo A."/>
            <person name="LaButti K."/>
            <person name="Pangilinan J."/>
            <person name="Lipzen A."/>
            <person name="Riley R."/>
            <person name="Andreopoulos W."/>
            <person name="He G."/>
            <person name="Johnson J."/>
            <person name="Nolan M."/>
            <person name="Tritt A."/>
            <person name="Barry K.W."/>
            <person name="Grigoriev I.V."/>
            <person name="Nagy L.G."/>
            <person name="Hibbett D."/>
            <person name="Henrissat B."/>
            <person name="Matheny P.B."/>
            <person name="Labbe J."/>
            <person name="Martin F.M."/>
        </authorList>
    </citation>
    <scope>NUCLEOTIDE SEQUENCE</scope>
    <source>
        <strain evidence="1">HHB10654</strain>
    </source>
</reference>
<dbReference type="EMBL" id="MU277205">
    <property type="protein sequence ID" value="KAI0062988.1"/>
    <property type="molecule type" value="Genomic_DNA"/>
</dbReference>
<protein>
    <submittedName>
        <fullName evidence="1">NAD(P)-binding protein</fullName>
    </submittedName>
</protein>